<evidence type="ECO:0000313" key="2">
    <source>
        <dbReference type="EMBL" id="POR34687.1"/>
    </source>
</evidence>
<comment type="caution">
    <text evidence="2">The sequence shown here is derived from an EMBL/GenBank/DDBJ whole genome shotgun (WGS) entry which is preliminary data.</text>
</comment>
<keyword evidence="3" id="KW-1185">Reference proteome</keyword>
<dbReference type="EMBL" id="PKSG01000496">
    <property type="protein sequence ID" value="POR34687.1"/>
    <property type="molecule type" value="Genomic_DNA"/>
</dbReference>
<organism evidence="2 3">
    <name type="scientific">Tolypocladium paradoxum</name>
    <dbReference type="NCBI Taxonomy" id="94208"/>
    <lineage>
        <taxon>Eukaryota</taxon>
        <taxon>Fungi</taxon>
        <taxon>Dikarya</taxon>
        <taxon>Ascomycota</taxon>
        <taxon>Pezizomycotina</taxon>
        <taxon>Sordariomycetes</taxon>
        <taxon>Hypocreomycetidae</taxon>
        <taxon>Hypocreales</taxon>
        <taxon>Ophiocordycipitaceae</taxon>
        <taxon>Tolypocladium</taxon>
    </lineage>
</organism>
<feature type="compositionally biased region" description="Polar residues" evidence="1">
    <location>
        <begin position="746"/>
        <end position="761"/>
    </location>
</feature>
<dbReference type="Proteomes" id="UP000237481">
    <property type="component" value="Unassembled WGS sequence"/>
</dbReference>
<feature type="region of interest" description="Disordered" evidence="1">
    <location>
        <begin position="696"/>
        <end position="784"/>
    </location>
</feature>
<protein>
    <submittedName>
        <fullName evidence="2">Uncharacterized protein</fullName>
    </submittedName>
</protein>
<dbReference type="OrthoDB" id="5427134at2759"/>
<evidence type="ECO:0000256" key="1">
    <source>
        <dbReference type="SAM" id="MobiDB-lite"/>
    </source>
</evidence>
<proteinExistence type="predicted"/>
<reference evidence="2 3" key="1">
    <citation type="submission" date="2018-01" db="EMBL/GenBank/DDBJ databases">
        <title>Harnessing the power of phylogenomics to disentangle the directionality and signatures of interkingdom host jumping in the parasitic fungal genus Tolypocladium.</title>
        <authorList>
            <person name="Quandt C.A."/>
            <person name="Patterson W."/>
            <person name="Spatafora J.W."/>
        </authorList>
    </citation>
    <scope>NUCLEOTIDE SEQUENCE [LARGE SCALE GENOMIC DNA]</scope>
    <source>
        <strain evidence="2 3">NRBC 100945</strain>
    </source>
</reference>
<feature type="compositionally biased region" description="Acidic residues" evidence="1">
    <location>
        <begin position="828"/>
        <end position="845"/>
    </location>
</feature>
<evidence type="ECO:0000313" key="3">
    <source>
        <dbReference type="Proteomes" id="UP000237481"/>
    </source>
</evidence>
<sequence>MAATPFEPPLPATNFFDIYNDGTAPAPNAPSLPCGGCNFVDLTPGANGAKCGCRRFWARQAPGSPVPDQGGWCMCHHHACYHDQGSRDGQLPEVNTAGRENERPRTGREPLSPVVGMPIKTPPAVPGMDFSSFGDGVPLSFVHDLPEEDTLRTRATPSQHPPGSMPDTLAWGDFISPAPAITNTLPPIPPQCLMPSQTASTTSSVQARYLRPFAGKGLQTLSGANGVKSRASSQQPRELYPTTQQETTRPDGSFVLVGPDEHGVVTSRPGTATHTEPRTAAMAPDAFKDLTNTVSDHGHRLDRLETVSFHEECHDRQENMDVRMSELETRVDEVERLANDNASVANARGNREEDTATQSVVSASTSLAVHSQDIMSHIHSLQAQVTQLQSYLPSLNHAWEVEVVFLPFPLKRLWQEIHQFKPDSATAGSDDWTQLPMTHSTATMRSQSPFYNDWATAEHDAEWLLPRACSSTSIMDKRLRSRGLIQTVSVKAPDYRSVQVAVHEVFGSIFREMHMFSRPHSSDPRLATFLGLQQNWVPLRKIHKDSRLRFLSPAEMLTPALWDVQFLNSVMMRSSEPRLFITHPDAYLQGYQAHETGWTWQRVREMTRLYLDLTEAQEVPEADALEEYWSWCEQLDETPSVHTSMSMRHEHQRVSMSPLLVHSHVARSWRRSTSPAVARGQSSLLIRRRDSLPPHIRTTSVPVLAPARPSPATDRRRVVSHGQSQRSSPSLRVTSQAGVLKRRQTRSPSHQRFTPRWTASPSPMPTGFNDRTAPRGTTPFAYATPYSNAPLQEIRPVRGSSVARTGTEYAPEPDYELPNINIYESGSEEDSYVNGEDDDDGDENDSASSEVVTHAQPDRLHDSQQWQLPEDEPWPGIEDQERMSDGENIDPHQQNEQQNDRRSEASSQPSEYPSTNRAWPDDGAAGFHIHEDGA</sequence>
<feature type="compositionally biased region" description="Polar residues" evidence="1">
    <location>
        <begin position="230"/>
        <end position="247"/>
    </location>
</feature>
<feature type="region of interest" description="Disordered" evidence="1">
    <location>
        <begin position="218"/>
        <end position="252"/>
    </location>
</feature>
<name>A0A2S4KWZ9_9HYPO</name>
<feature type="region of interest" description="Disordered" evidence="1">
    <location>
        <begin position="828"/>
        <end position="934"/>
    </location>
</feature>
<feature type="region of interest" description="Disordered" evidence="1">
    <location>
        <begin position="84"/>
        <end position="116"/>
    </location>
</feature>
<gene>
    <name evidence="2" type="ORF">TPAR_05115</name>
</gene>
<accession>A0A2S4KWZ9</accession>
<feature type="compositionally biased region" description="Polar residues" evidence="1">
    <location>
        <begin position="905"/>
        <end position="917"/>
    </location>
</feature>
<feature type="compositionally biased region" description="Polar residues" evidence="1">
    <location>
        <begin position="721"/>
        <end position="737"/>
    </location>
</feature>
<feature type="compositionally biased region" description="Basic and acidic residues" evidence="1">
    <location>
        <begin position="99"/>
        <end position="108"/>
    </location>
</feature>
<dbReference type="AlphaFoldDB" id="A0A2S4KWZ9"/>
<dbReference type="STRING" id="94208.A0A2S4KWZ9"/>